<evidence type="ECO:0000313" key="3">
    <source>
        <dbReference type="Proteomes" id="UP000700596"/>
    </source>
</evidence>
<reference evidence="2" key="1">
    <citation type="journal article" date="2021" name="Nat. Commun.">
        <title>Genetic determinants of endophytism in the Arabidopsis root mycobiome.</title>
        <authorList>
            <person name="Mesny F."/>
            <person name="Miyauchi S."/>
            <person name="Thiergart T."/>
            <person name="Pickel B."/>
            <person name="Atanasova L."/>
            <person name="Karlsson M."/>
            <person name="Huettel B."/>
            <person name="Barry K.W."/>
            <person name="Haridas S."/>
            <person name="Chen C."/>
            <person name="Bauer D."/>
            <person name="Andreopoulos W."/>
            <person name="Pangilinan J."/>
            <person name="LaButti K."/>
            <person name="Riley R."/>
            <person name="Lipzen A."/>
            <person name="Clum A."/>
            <person name="Drula E."/>
            <person name="Henrissat B."/>
            <person name="Kohler A."/>
            <person name="Grigoriev I.V."/>
            <person name="Martin F.M."/>
            <person name="Hacquard S."/>
        </authorList>
    </citation>
    <scope>NUCLEOTIDE SEQUENCE</scope>
    <source>
        <strain evidence="2">MPI-CAGE-CH-0243</strain>
    </source>
</reference>
<feature type="region of interest" description="Disordered" evidence="1">
    <location>
        <begin position="478"/>
        <end position="667"/>
    </location>
</feature>
<gene>
    <name evidence="2" type="ORF">B0J11DRAFT_115628</name>
</gene>
<feature type="compositionally biased region" description="Polar residues" evidence="1">
    <location>
        <begin position="38"/>
        <end position="58"/>
    </location>
</feature>
<feature type="compositionally biased region" description="Polar residues" evidence="1">
    <location>
        <begin position="528"/>
        <end position="559"/>
    </location>
</feature>
<feature type="compositionally biased region" description="Low complexity" evidence="1">
    <location>
        <begin position="161"/>
        <end position="182"/>
    </location>
</feature>
<sequence length="667" mass="74069">MPWSGPGIGGQPYQQPLPYANGQPGYNSQQSYQYGQPAQHNQWQKGTQYPPNGAPQRTSEIRPSKKKGNPVITRYPPPPGYRGPAQPQGPYGSNAYPTQYQHHPQTHPQPHHQGYSAPPISPAQSYPPPQQAYPPNQGYPPQGYGQPPQNYLHSSTYPQVSYSQGQAYQQPSQPYPASAQSYVQGPSYGQAQSYPGPQAYTAIPNTYQGYQAHSTPVEPMQQSYPQQQPGWPQQNSQTSYPPPEQSHSYNEHPTAPSQDPNATPTPTSAHVVTPQNNPATIQTGDPNEKPQLYLAWDDWDYDFEGPIWPKSNEPVDPKLSLGLITWLPGIQVTRALPSTFAQAEEQSLQSPPEKLGNGESVSIYFTLENSHEAFLDVRQTDHWNDTKDDPVFVVFPDEKDMELVPLEECIAKRDRPDEVLEGGNQDVDQDMKDVSWSVMDNLEQALAGHESDVKVPLSTARPDHSRIQNQEDILAMLGVTGSPKPPSNESASFPFPIFGESPTRLPQEQPPMHVGHALQSQTRRDKSPQTTQSYSSHHNSTRSAPPQRQSGSMSASIHNAQDHHNPWNATNGHSVRTGHPYDSSRGSPARSEGSNKTLAGSDFEAERGTNGTDRNSGSIPLLERSDSSFSRKRSYDDSDQNDEKMRQQDDHTKRKRRSEVAAAYSRR</sequence>
<feature type="compositionally biased region" description="Polar residues" evidence="1">
    <location>
        <begin position="255"/>
        <end position="285"/>
    </location>
</feature>
<dbReference type="Proteomes" id="UP000700596">
    <property type="component" value="Unassembled WGS sequence"/>
</dbReference>
<feature type="compositionally biased region" description="Gly residues" evidence="1">
    <location>
        <begin position="1"/>
        <end position="10"/>
    </location>
</feature>
<protein>
    <submittedName>
        <fullName evidence="2">Uncharacterized protein</fullName>
    </submittedName>
</protein>
<organism evidence="2 3">
    <name type="scientific">Dendryphion nanum</name>
    <dbReference type="NCBI Taxonomy" id="256645"/>
    <lineage>
        <taxon>Eukaryota</taxon>
        <taxon>Fungi</taxon>
        <taxon>Dikarya</taxon>
        <taxon>Ascomycota</taxon>
        <taxon>Pezizomycotina</taxon>
        <taxon>Dothideomycetes</taxon>
        <taxon>Pleosporomycetidae</taxon>
        <taxon>Pleosporales</taxon>
        <taxon>Torulaceae</taxon>
        <taxon>Dendryphion</taxon>
    </lineage>
</organism>
<feature type="compositionally biased region" description="Low complexity" evidence="1">
    <location>
        <begin position="11"/>
        <end position="37"/>
    </location>
</feature>
<feature type="compositionally biased region" description="Low complexity" evidence="1">
    <location>
        <begin position="219"/>
        <end position="237"/>
    </location>
</feature>
<feature type="compositionally biased region" description="Basic and acidic residues" evidence="1">
    <location>
        <begin position="633"/>
        <end position="652"/>
    </location>
</feature>
<dbReference type="AlphaFoldDB" id="A0A9P9DB69"/>
<feature type="compositionally biased region" description="Polar residues" evidence="1">
    <location>
        <begin position="203"/>
        <end position="214"/>
    </location>
</feature>
<accession>A0A9P9DB69</accession>
<dbReference type="OrthoDB" id="5431222at2759"/>
<evidence type="ECO:0000313" key="2">
    <source>
        <dbReference type="EMBL" id="KAH7116031.1"/>
    </source>
</evidence>
<feature type="region of interest" description="Disordered" evidence="1">
    <location>
        <begin position="1"/>
        <end position="288"/>
    </location>
</feature>
<name>A0A9P9DB69_9PLEO</name>
<keyword evidence="3" id="KW-1185">Reference proteome</keyword>
<evidence type="ECO:0000256" key="1">
    <source>
        <dbReference type="SAM" id="MobiDB-lite"/>
    </source>
</evidence>
<feature type="compositionally biased region" description="Polar residues" evidence="1">
    <location>
        <begin position="609"/>
        <end position="618"/>
    </location>
</feature>
<feature type="compositionally biased region" description="Polar residues" evidence="1">
    <location>
        <begin position="183"/>
        <end position="195"/>
    </location>
</feature>
<dbReference type="EMBL" id="JAGMWT010000015">
    <property type="protein sequence ID" value="KAH7116031.1"/>
    <property type="molecule type" value="Genomic_DNA"/>
</dbReference>
<feature type="compositionally biased region" description="Low complexity" evidence="1">
    <location>
        <begin position="82"/>
        <end position="118"/>
    </location>
</feature>
<feature type="compositionally biased region" description="Low complexity" evidence="1">
    <location>
        <begin position="133"/>
        <end position="151"/>
    </location>
</feature>
<feature type="compositionally biased region" description="Pro residues" evidence="1">
    <location>
        <begin position="119"/>
        <end position="132"/>
    </location>
</feature>
<comment type="caution">
    <text evidence="2">The sequence shown here is derived from an EMBL/GenBank/DDBJ whole genome shotgun (WGS) entry which is preliminary data.</text>
</comment>
<proteinExistence type="predicted"/>